<evidence type="ECO:0000256" key="6">
    <source>
        <dbReference type="ARBA" id="ARBA00023054"/>
    </source>
</evidence>
<dbReference type="InterPro" id="IPR041118">
    <property type="entry name" value="Rx_N"/>
</dbReference>
<dbReference type="InterPro" id="IPR038005">
    <property type="entry name" value="RX-like_CC"/>
</dbReference>
<dbReference type="OMA" id="CHVWLAV"/>
<feature type="domain" description="NB-ARC" evidence="7">
    <location>
        <begin position="183"/>
        <end position="349"/>
    </location>
</feature>
<dbReference type="Pfam" id="PF23559">
    <property type="entry name" value="WHD_DRP"/>
    <property type="match status" value="2"/>
</dbReference>
<evidence type="ECO:0000259" key="8">
    <source>
        <dbReference type="Pfam" id="PF18052"/>
    </source>
</evidence>
<dbReference type="Gramene" id="OPUNC09G02730.1">
    <property type="protein sequence ID" value="OPUNC09G02730.1"/>
    <property type="gene ID" value="OPUNC09G02730"/>
</dbReference>
<dbReference type="InterPro" id="IPR027417">
    <property type="entry name" value="P-loop_NTPase"/>
</dbReference>
<evidence type="ECO:0000256" key="5">
    <source>
        <dbReference type="ARBA" id="ARBA00022821"/>
    </source>
</evidence>
<dbReference type="InterPro" id="IPR055414">
    <property type="entry name" value="LRR_R13L4/SHOC2-like"/>
</dbReference>
<dbReference type="Pfam" id="PF18052">
    <property type="entry name" value="Rx_N"/>
    <property type="match status" value="2"/>
</dbReference>
<evidence type="ECO:0000256" key="4">
    <source>
        <dbReference type="ARBA" id="ARBA00022741"/>
    </source>
</evidence>
<dbReference type="GO" id="GO:0042742">
    <property type="term" value="P:defense response to bacterium"/>
    <property type="evidence" value="ECO:0007669"/>
    <property type="project" value="UniProtKB-ARBA"/>
</dbReference>
<dbReference type="InterPro" id="IPR003591">
    <property type="entry name" value="Leu-rich_rpt_typical-subtyp"/>
</dbReference>
<proteinExistence type="inferred from homology"/>
<dbReference type="PANTHER" id="PTHR23155">
    <property type="entry name" value="DISEASE RESISTANCE PROTEIN RP"/>
    <property type="match status" value="1"/>
</dbReference>
<dbReference type="SUPFAM" id="SSF52540">
    <property type="entry name" value="P-loop containing nucleoside triphosphate hydrolases"/>
    <property type="match status" value="2"/>
</dbReference>
<dbReference type="CDD" id="cd14798">
    <property type="entry name" value="RX-CC_like"/>
    <property type="match status" value="1"/>
</dbReference>
<dbReference type="eggNOG" id="KOG4658">
    <property type="taxonomic scope" value="Eukaryota"/>
</dbReference>
<reference evidence="11" key="1">
    <citation type="submission" date="2015-04" db="UniProtKB">
        <authorList>
            <consortium name="EnsemblPlants"/>
        </authorList>
    </citation>
    <scope>IDENTIFICATION</scope>
</reference>
<feature type="domain" description="Disease resistance R13L4/SHOC-2-like LRR" evidence="10">
    <location>
        <begin position="555"/>
        <end position="883"/>
    </location>
</feature>
<dbReference type="InterPro" id="IPR042197">
    <property type="entry name" value="Apaf_helical"/>
</dbReference>
<dbReference type="InterPro" id="IPR002182">
    <property type="entry name" value="NB-ARC"/>
</dbReference>
<evidence type="ECO:0000256" key="3">
    <source>
        <dbReference type="ARBA" id="ARBA00022737"/>
    </source>
</evidence>
<evidence type="ECO:0000256" key="1">
    <source>
        <dbReference type="ARBA" id="ARBA00008894"/>
    </source>
</evidence>
<feature type="domain" description="Disease resistance protein winged helix" evidence="9">
    <location>
        <begin position="1351"/>
        <end position="1423"/>
    </location>
</feature>
<evidence type="ECO:0000259" key="10">
    <source>
        <dbReference type="Pfam" id="PF23598"/>
    </source>
</evidence>
<dbReference type="InterPro" id="IPR058922">
    <property type="entry name" value="WHD_DRP"/>
</dbReference>
<feature type="domain" description="Disease resistance N-terminal" evidence="8">
    <location>
        <begin position="933"/>
        <end position="1015"/>
    </location>
</feature>
<dbReference type="Pfam" id="PF00931">
    <property type="entry name" value="NB-ARC"/>
    <property type="match status" value="2"/>
</dbReference>
<protein>
    <recommendedName>
        <fullName evidence="13">Disease resistance protein RPM1-like</fullName>
    </recommendedName>
</protein>
<name>A0A0E0LZ29_ORYPU</name>
<dbReference type="GO" id="GO:0043531">
    <property type="term" value="F:ADP binding"/>
    <property type="evidence" value="ECO:0007669"/>
    <property type="project" value="InterPro"/>
</dbReference>
<sequence length="1608" mass="185560">MAEGIVFVVLQKVSASLGGEALNLISSQLGKRVPLLSSVETRMRQLQSEFTIMQAFISQTGIHPSKNKAYDAWIDEVKKVAHDAEDVIDEYMYLLGKTMAKNSMVNKFSYNSANVGRWCKIDTELKHIEDRIHQLTIIKDRYGIPISEQGGRSNPQHHFNADSIYFISEDDTVGNQEESTWLLKQLLLGQEVRTIITICGMGGLGKTTIARSIYKRKEVKQSFDCSAWIPISQSYDADDLLRRMLKQFLSKKMYSPNQIESIDRLNLVEKLRSYLQNKRYLIVLDDMWSRDAWSLLDYALTANNRGSRVIITTRNEYVASLAHDQNYIKLKTLPWVDAWTLFCRKAFHKLEEKRCPQNLTYWATEIVNKCEGLPLAVVAIGSLLSHKRTDENEWKSFFCHFNWQLTNNPELNFVTNVLNLSFDCLPGNLRNCFLYCSLFPEDYEIRRKRIIRLWIAEGFVEERGEGITLEEVAEEYLKELVQRSLLDVVERNTNGRAKAFQIHDLVRDIMIEKCKRVKFSILVGDHHVRQLNSDARRISVLKGEEDIDPIANAEKLRSFLLFNKEVSSIWIKNAFRNFRLMRVLSLRFANITKLPNAVTNLFNLHYLDLCYTRVKVIPRSLGRLRKLQLLDLWSTGVVELPREIKMLTNLRCLNTCVIHDYDYRIFDCIKGTRLPWEICLLKNLQTMGNIEASKELLNNLGKLTQLRNLHVMKVRHEFNRELCGSFKKMPNLERLGIYLYDKDEVLNLEWLDPPPNLETLYLGGKMQGGILPSNICSMNKLRDVRLGWSRLEMDPVLSFSHMLNLAKLHLCRAYEGQLMTFRTGWFPKLKELRLIDIDQLSKIEMEAGTMQIIAYIQLIGLREMKAVPAGFQNLTSLQDMVLKDMPEEFTTRALGEDKSLLDRIGNTSTSIDGSDIRRGRLHCDSLTILGQEALNAIQSRLRTEASALLEVQNNMRQLEIEFTVMKAFLMQAAMQSSHNLVYHTWFDEVKKVSYDAEDVIDEYAYLIAQTTHSRFFKKLWQHSKNISGWRNVAEQLKQVEAHLLKLTSMKDRYGISIIGEGSYPSYNSLQEYTSDTTCVGIEDNIVGIEEESTWLMNQVIHGQVQRTIISIWGMGGLGKTTLVRRVYRKNTIKQKFDCSAWISVSQRYNVDDLLRKLLRQLLEKEKSGCDEFDTMDMPSLIGSMANYLQDKSYLIVLDDLWSRDAWVLLDPALVRNNNGSRIIITTRIEDVASLAYNEHYFQLKTLRDKEAWDLFCTKAFPSLEGKECPQSLIQFAKDIVKKCEGLPLAIVAIGSLMSRKKLDENEWKSFYHQLDWQLTNNSDLSSVTNALDLSIYHLQGNLKNCFLYCGIFPEDYEIGTQQLIRLWMAESFIEQRGPSITMEEVADEYLKELVQRSLLQAVERDAYGRANTFQMHDLVRDIVVSKCKSGKFSVLLDDHCLAELSREVRRVSVLNYRSIINRLEGGEKIRSFILFDHQVPSSWVETATGNFRLIRVLSLRFANIETLPDVMTTLFNLHYLDLFSTKLKMIPGALCKLRKLQFLDLNHTSIAELPLKISRLTKLRVLRTLVKHGLDARTFDCFQAAKVPSGICSLKDLQVLGHIELTKI</sequence>
<dbReference type="Pfam" id="PF23598">
    <property type="entry name" value="LRR_14"/>
    <property type="match status" value="2"/>
</dbReference>
<dbReference type="SUPFAM" id="SSF52058">
    <property type="entry name" value="L domain-like"/>
    <property type="match status" value="2"/>
</dbReference>
<dbReference type="InterPro" id="IPR036388">
    <property type="entry name" value="WH-like_DNA-bd_sf"/>
</dbReference>
<dbReference type="Gene3D" id="1.10.8.430">
    <property type="entry name" value="Helical domain of apoptotic protease-activating factors"/>
    <property type="match status" value="2"/>
</dbReference>
<evidence type="ECO:0000256" key="2">
    <source>
        <dbReference type="ARBA" id="ARBA00022614"/>
    </source>
</evidence>
<keyword evidence="4" id="KW-0547">Nucleotide-binding</keyword>
<dbReference type="PANTHER" id="PTHR23155:SF1205">
    <property type="entry name" value="DISEASE RESISTANCE PROTEIN RPM1"/>
    <property type="match status" value="1"/>
</dbReference>
<dbReference type="Proteomes" id="UP000026962">
    <property type="component" value="Chromosome 9"/>
</dbReference>
<dbReference type="Gene3D" id="1.10.10.10">
    <property type="entry name" value="Winged helix-like DNA-binding domain superfamily/Winged helix DNA-binding domain"/>
    <property type="match status" value="2"/>
</dbReference>
<accession>A0A0E0LZ29</accession>
<dbReference type="GO" id="GO:0002758">
    <property type="term" value="P:innate immune response-activating signaling pathway"/>
    <property type="evidence" value="ECO:0007669"/>
    <property type="project" value="UniProtKB-ARBA"/>
</dbReference>
<feature type="domain" description="Disease resistance R13L4/SHOC-2-like LRR" evidence="10">
    <location>
        <begin position="1468"/>
        <end position="1605"/>
    </location>
</feature>
<dbReference type="GO" id="GO:0009626">
    <property type="term" value="P:plant-type hypersensitive response"/>
    <property type="evidence" value="ECO:0007669"/>
    <property type="project" value="UniProtKB-ARBA"/>
</dbReference>
<keyword evidence="3" id="KW-0677">Repeat</keyword>
<keyword evidence="5" id="KW-0611">Plant defense</keyword>
<dbReference type="FunFam" id="1.10.10.10:FF:000322">
    <property type="entry name" value="Probable disease resistance protein At1g63360"/>
    <property type="match status" value="2"/>
</dbReference>
<dbReference type="Gene3D" id="3.80.10.10">
    <property type="entry name" value="Ribonuclease Inhibitor"/>
    <property type="match status" value="2"/>
</dbReference>
<organism evidence="11">
    <name type="scientific">Oryza punctata</name>
    <name type="common">Red rice</name>
    <dbReference type="NCBI Taxonomy" id="4537"/>
    <lineage>
        <taxon>Eukaryota</taxon>
        <taxon>Viridiplantae</taxon>
        <taxon>Streptophyta</taxon>
        <taxon>Embryophyta</taxon>
        <taxon>Tracheophyta</taxon>
        <taxon>Spermatophyta</taxon>
        <taxon>Magnoliopsida</taxon>
        <taxon>Liliopsida</taxon>
        <taxon>Poales</taxon>
        <taxon>Poaceae</taxon>
        <taxon>BOP clade</taxon>
        <taxon>Oryzoideae</taxon>
        <taxon>Oryzeae</taxon>
        <taxon>Oryzinae</taxon>
        <taxon>Oryza</taxon>
    </lineage>
</organism>
<feature type="domain" description="NB-ARC" evidence="7">
    <location>
        <begin position="1101"/>
        <end position="1261"/>
    </location>
</feature>
<feature type="domain" description="Disease resistance N-terminal" evidence="8">
    <location>
        <begin position="9"/>
        <end position="101"/>
    </location>
</feature>
<feature type="domain" description="Disease resistance protein winged helix" evidence="9">
    <location>
        <begin position="438"/>
        <end position="509"/>
    </location>
</feature>
<evidence type="ECO:0000313" key="12">
    <source>
        <dbReference type="Proteomes" id="UP000026962"/>
    </source>
</evidence>
<evidence type="ECO:0008006" key="13">
    <source>
        <dbReference type="Google" id="ProtNLM"/>
    </source>
</evidence>
<dbReference type="PRINTS" id="PR00364">
    <property type="entry name" value="DISEASERSIST"/>
</dbReference>
<comment type="similarity">
    <text evidence="1">Belongs to the disease resistance NB-LRR family.</text>
</comment>
<dbReference type="Gene3D" id="3.40.50.300">
    <property type="entry name" value="P-loop containing nucleotide triphosphate hydrolases"/>
    <property type="match status" value="2"/>
</dbReference>
<dbReference type="EnsemblPlants" id="OPUNC09G02730.1">
    <property type="protein sequence ID" value="OPUNC09G02730.1"/>
    <property type="gene ID" value="OPUNC09G02730"/>
</dbReference>
<keyword evidence="2" id="KW-0433">Leucine-rich repeat</keyword>
<evidence type="ECO:0000259" key="7">
    <source>
        <dbReference type="Pfam" id="PF00931"/>
    </source>
</evidence>
<keyword evidence="6" id="KW-0175">Coiled coil</keyword>
<dbReference type="Gene3D" id="1.20.5.4130">
    <property type="match status" value="2"/>
</dbReference>
<dbReference type="InterPro" id="IPR044974">
    <property type="entry name" value="Disease_R_plants"/>
</dbReference>
<evidence type="ECO:0000259" key="9">
    <source>
        <dbReference type="Pfam" id="PF23559"/>
    </source>
</evidence>
<dbReference type="STRING" id="4537.A0A0E0LZ29"/>
<keyword evidence="12" id="KW-1185">Reference proteome</keyword>
<dbReference type="FunFam" id="3.40.50.300:FF:001091">
    <property type="entry name" value="Probable disease resistance protein At1g61300"/>
    <property type="match status" value="2"/>
</dbReference>
<dbReference type="InterPro" id="IPR032675">
    <property type="entry name" value="LRR_dom_sf"/>
</dbReference>
<dbReference type="SMART" id="SM00369">
    <property type="entry name" value="LRR_TYP"/>
    <property type="match status" value="3"/>
</dbReference>
<reference evidence="11" key="2">
    <citation type="submission" date="2018-05" db="EMBL/GenBank/DDBJ databases">
        <title>OpunRS2 (Oryza punctata Reference Sequence Version 2).</title>
        <authorList>
            <person name="Zhang J."/>
            <person name="Kudrna D."/>
            <person name="Lee S."/>
            <person name="Talag J."/>
            <person name="Welchert J."/>
            <person name="Wing R.A."/>
        </authorList>
    </citation>
    <scope>NUCLEOTIDE SEQUENCE [LARGE SCALE GENOMIC DNA]</scope>
</reference>
<evidence type="ECO:0000313" key="11">
    <source>
        <dbReference type="EnsemblPlants" id="OPUNC09G02730.1"/>
    </source>
</evidence>